<protein>
    <recommendedName>
        <fullName evidence="1">SPIN-DOC-like zinc-finger domain-containing protein</fullName>
    </recommendedName>
</protein>
<dbReference type="PANTHER" id="PTHR45913">
    <property type="entry name" value="EPM2A-INTERACTING PROTEIN 1"/>
    <property type="match status" value="1"/>
</dbReference>
<dbReference type="Proteomes" id="UP001159363">
    <property type="component" value="Chromosome 15"/>
</dbReference>
<dbReference type="Pfam" id="PF18658">
    <property type="entry name" value="zf-C2H2_12"/>
    <property type="match status" value="1"/>
</dbReference>
<name>A0ABQ9G345_9NEOP</name>
<sequence>MSNSIIKRKIGTENRVYQERWENNYLVANNKGKLQCLVCMQIVSVPKEYNVKRHYSTRQSRNVLIQDLKKKLKQQTGELLDLCSLHGATKGSDIYVAVKNSVDKFGGFGKCSAIVTDGEPAMETCGKSVKQDEVMKTVLRVVSMLRGRNRALVHRQFKQFLEELESEYGDLLLFCSQVGKEIPEFLSHFISSDTADLEKVLQSSDFLRKMAFLTDITGYLNELNLKLQGKDHFVSDLVGHINTIMAELSTRFQDFEGTKSSILLFNNPLGVVIQEQPANVHLELCDLQADAFLKKKPKHKRDLHSSKLISRHRFSHLCDFGSSLTDSILLNLLRLARTGIDVDIPALANASDRHQISH</sequence>
<comment type="caution">
    <text evidence="2">The sequence shown here is derived from an EMBL/GenBank/DDBJ whole genome shotgun (WGS) entry which is preliminary data.</text>
</comment>
<dbReference type="InterPro" id="IPR040647">
    <property type="entry name" value="SPIN-DOC_Znf-C2H2"/>
</dbReference>
<evidence type="ECO:0000313" key="3">
    <source>
        <dbReference type="Proteomes" id="UP001159363"/>
    </source>
</evidence>
<evidence type="ECO:0000313" key="2">
    <source>
        <dbReference type="EMBL" id="KAJ8866900.1"/>
    </source>
</evidence>
<keyword evidence="3" id="KW-1185">Reference proteome</keyword>
<gene>
    <name evidence="2" type="ORF">PR048_032762</name>
</gene>
<accession>A0ABQ9G345</accession>
<dbReference type="EMBL" id="JARBHB010000016">
    <property type="protein sequence ID" value="KAJ8866900.1"/>
    <property type="molecule type" value="Genomic_DNA"/>
</dbReference>
<evidence type="ECO:0000259" key="1">
    <source>
        <dbReference type="Pfam" id="PF18658"/>
    </source>
</evidence>
<dbReference type="PANTHER" id="PTHR45913:SF5">
    <property type="entry name" value="GENERAL TRANSCRIPTION FACTOR II-I REPEAT DOMAIN-CONTAINING PROTEIN 2A-LIKE PROTEIN"/>
    <property type="match status" value="1"/>
</dbReference>
<reference evidence="2 3" key="1">
    <citation type="submission" date="2023-02" db="EMBL/GenBank/DDBJ databases">
        <title>LHISI_Scaffold_Assembly.</title>
        <authorList>
            <person name="Stuart O.P."/>
            <person name="Cleave R."/>
            <person name="Magrath M.J.L."/>
            <person name="Mikheyev A.S."/>
        </authorList>
    </citation>
    <scope>NUCLEOTIDE SEQUENCE [LARGE SCALE GENOMIC DNA]</scope>
    <source>
        <strain evidence="2">Daus_M_001</strain>
        <tissue evidence="2">Leg muscle</tissue>
    </source>
</reference>
<feature type="domain" description="SPIN-DOC-like zinc-finger" evidence="1">
    <location>
        <begin position="18"/>
        <end position="58"/>
    </location>
</feature>
<organism evidence="2 3">
    <name type="scientific">Dryococelus australis</name>
    <dbReference type="NCBI Taxonomy" id="614101"/>
    <lineage>
        <taxon>Eukaryota</taxon>
        <taxon>Metazoa</taxon>
        <taxon>Ecdysozoa</taxon>
        <taxon>Arthropoda</taxon>
        <taxon>Hexapoda</taxon>
        <taxon>Insecta</taxon>
        <taxon>Pterygota</taxon>
        <taxon>Neoptera</taxon>
        <taxon>Polyneoptera</taxon>
        <taxon>Phasmatodea</taxon>
        <taxon>Verophasmatodea</taxon>
        <taxon>Anareolatae</taxon>
        <taxon>Phasmatidae</taxon>
        <taxon>Eurycanthinae</taxon>
        <taxon>Dryococelus</taxon>
    </lineage>
</organism>
<proteinExistence type="predicted"/>